<keyword evidence="7 11" id="KW-0133">Cell shape</keyword>
<dbReference type="Gene3D" id="3.90.190.20">
    <property type="entry name" value="Mur ligase, C-terminal domain"/>
    <property type="match status" value="1"/>
</dbReference>
<evidence type="ECO:0000256" key="4">
    <source>
        <dbReference type="ARBA" id="ARBA00022618"/>
    </source>
</evidence>
<dbReference type="SUPFAM" id="SSF53623">
    <property type="entry name" value="MurD-like peptide ligases, catalytic domain"/>
    <property type="match status" value="1"/>
</dbReference>
<accession>A0A7C2ZIP6</accession>
<dbReference type="NCBIfam" id="NF001126">
    <property type="entry name" value="PRK00139.1-4"/>
    <property type="match status" value="1"/>
</dbReference>
<evidence type="ECO:0000256" key="11">
    <source>
        <dbReference type="HAMAP-Rule" id="MF_00208"/>
    </source>
</evidence>
<dbReference type="Gene3D" id="3.40.1190.10">
    <property type="entry name" value="Mur-like, catalytic domain"/>
    <property type="match status" value="1"/>
</dbReference>
<evidence type="ECO:0000256" key="8">
    <source>
        <dbReference type="ARBA" id="ARBA00022984"/>
    </source>
</evidence>
<keyword evidence="3 11" id="KW-0436">Ligase</keyword>
<dbReference type="SUPFAM" id="SSF63418">
    <property type="entry name" value="MurE/MurF N-terminal domain"/>
    <property type="match status" value="1"/>
</dbReference>
<dbReference type="Pfam" id="PF02875">
    <property type="entry name" value="Mur_ligase_C"/>
    <property type="match status" value="1"/>
</dbReference>
<evidence type="ECO:0000256" key="6">
    <source>
        <dbReference type="ARBA" id="ARBA00022840"/>
    </source>
</evidence>
<comment type="caution">
    <text evidence="11">Lacks conserved residue(s) required for the propagation of feature annotation.</text>
</comment>
<comment type="cofactor">
    <cofactor evidence="11">
        <name>Mg(2+)</name>
        <dbReference type="ChEBI" id="CHEBI:18420"/>
    </cofactor>
</comment>
<comment type="caution">
    <text evidence="16">The sequence shown here is derived from an EMBL/GenBank/DDBJ whole genome shotgun (WGS) entry which is preliminary data.</text>
</comment>
<organism evidence="16">
    <name type="scientific">Hydrogenobacter sp</name>
    <dbReference type="NCBI Taxonomy" id="2152829"/>
    <lineage>
        <taxon>Bacteria</taxon>
        <taxon>Pseudomonadati</taxon>
        <taxon>Aquificota</taxon>
        <taxon>Aquificia</taxon>
        <taxon>Aquificales</taxon>
        <taxon>Aquificaceae</taxon>
        <taxon>Hydrogenobacter</taxon>
    </lineage>
</organism>
<keyword evidence="2 11" id="KW-0963">Cytoplasm</keyword>
<feature type="binding site" evidence="11">
    <location>
        <begin position="96"/>
        <end position="102"/>
    </location>
    <ligand>
        <name>ATP</name>
        <dbReference type="ChEBI" id="CHEBI:30616"/>
    </ligand>
</feature>
<dbReference type="Pfam" id="PF08245">
    <property type="entry name" value="Mur_ligase_M"/>
    <property type="match status" value="1"/>
</dbReference>
<keyword evidence="5 11" id="KW-0547">Nucleotide-binding</keyword>
<comment type="subcellular location">
    <subcellularLocation>
        <location evidence="11 12">Cytoplasm</location>
    </subcellularLocation>
</comment>
<feature type="binding site" evidence="11">
    <location>
        <begin position="384"/>
        <end position="387"/>
    </location>
    <ligand>
        <name>meso-2,6-diaminopimelate</name>
        <dbReference type="ChEBI" id="CHEBI:57791"/>
    </ligand>
</feature>
<dbReference type="GO" id="GO:0000287">
    <property type="term" value="F:magnesium ion binding"/>
    <property type="evidence" value="ECO:0007669"/>
    <property type="project" value="UniProtKB-UniRule"/>
</dbReference>
<dbReference type="GO" id="GO:0008765">
    <property type="term" value="F:UDP-N-acetylmuramoylalanyl-D-glutamate-2,6-diaminopimelate ligase activity"/>
    <property type="evidence" value="ECO:0007669"/>
    <property type="project" value="UniProtKB-UniRule"/>
</dbReference>
<dbReference type="InterPro" id="IPR036615">
    <property type="entry name" value="Mur_ligase_C_dom_sf"/>
</dbReference>
<proteinExistence type="inferred from homology"/>
<evidence type="ECO:0000256" key="9">
    <source>
        <dbReference type="ARBA" id="ARBA00023306"/>
    </source>
</evidence>
<feature type="domain" description="Mur ligase N-terminal catalytic" evidence="13">
    <location>
        <begin position="11"/>
        <end position="82"/>
    </location>
</feature>
<evidence type="ECO:0000256" key="1">
    <source>
        <dbReference type="ARBA" id="ARBA00005898"/>
    </source>
</evidence>
<dbReference type="PANTHER" id="PTHR23135">
    <property type="entry name" value="MUR LIGASE FAMILY MEMBER"/>
    <property type="match status" value="1"/>
</dbReference>
<dbReference type="GO" id="GO:0071555">
    <property type="term" value="P:cell wall organization"/>
    <property type="evidence" value="ECO:0007669"/>
    <property type="project" value="UniProtKB-KW"/>
</dbReference>
<dbReference type="InterPro" id="IPR005761">
    <property type="entry name" value="UDP-N-AcMur-Glu-dNH2Pim_ligase"/>
</dbReference>
<dbReference type="GO" id="GO:0008360">
    <property type="term" value="P:regulation of cell shape"/>
    <property type="evidence" value="ECO:0007669"/>
    <property type="project" value="UniProtKB-KW"/>
</dbReference>
<dbReference type="InterPro" id="IPR004101">
    <property type="entry name" value="Mur_ligase_C"/>
</dbReference>
<dbReference type="Gene3D" id="3.40.1390.10">
    <property type="entry name" value="MurE/MurF, N-terminal domain"/>
    <property type="match status" value="1"/>
</dbReference>
<evidence type="ECO:0000256" key="2">
    <source>
        <dbReference type="ARBA" id="ARBA00022490"/>
    </source>
</evidence>
<reference evidence="16" key="1">
    <citation type="journal article" date="2020" name="mSystems">
        <title>Genome- and Community-Level Interaction Insights into Carbon Utilization and Element Cycling Functions of Hydrothermarchaeota in Hydrothermal Sediment.</title>
        <authorList>
            <person name="Zhou Z."/>
            <person name="Liu Y."/>
            <person name="Xu W."/>
            <person name="Pan J."/>
            <person name="Luo Z.H."/>
            <person name="Li M."/>
        </authorList>
    </citation>
    <scope>NUCLEOTIDE SEQUENCE [LARGE SCALE GENOMIC DNA]</scope>
    <source>
        <strain evidence="16">SpSt-132</strain>
    </source>
</reference>
<dbReference type="GO" id="GO:0005737">
    <property type="term" value="C:cytoplasm"/>
    <property type="evidence" value="ECO:0007669"/>
    <property type="project" value="UniProtKB-SubCell"/>
</dbReference>
<dbReference type="UniPathway" id="UPA00219"/>
<keyword evidence="4 11" id="KW-0132">Cell division</keyword>
<dbReference type="PANTHER" id="PTHR23135:SF4">
    <property type="entry name" value="UDP-N-ACETYLMURAMOYL-L-ALANYL-D-GLUTAMATE--2,6-DIAMINOPIMELATE LIGASE MURE HOMOLOG, CHLOROPLASTIC"/>
    <property type="match status" value="1"/>
</dbReference>
<sequence>MRLEELLKGCKGISANSKEVYPGYIFVAIRGTQVDGHSFVREALERGAVAVLVERDVGIEDPRIIRVEDTKKALGELSSLFYGEPSKALKVIGITGTNGKTTSTHIVESILNTAGIKTGLIGTIYYRLGEKIYEYEGRTTPDPIKWHSTLAEMRKEEAKVVVCEVSSHALDQKRVWGTVFHTVAFTNLSQDHLDYHQTMEDYFLAKARLFTEYEYQHALINADDPWGKRLISMAKKVKTYGKEGDLKMLDFSTGLEGSRLKVEYEGKEYTFYSNLRGGFQAYNLSLGILLGFLWSLSPEVIQEGIKEVHVPGRFETYKGNGFMVVVDYAHTPDALEKVLRTAKALAKNRLIAVFGAGGNRDRTKRPLMGKVAEELAELVILTSDNPRFEEPMAIIEDILAGIKDKSKVIVEEDRRRAIEIAIGLAKEGDVVVVAGKGHEDYQEIKGVKYPFKDSQVVKEALSVRL</sequence>
<evidence type="ECO:0000256" key="10">
    <source>
        <dbReference type="ARBA" id="ARBA00023316"/>
    </source>
</evidence>
<dbReference type="InterPro" id="IPR035911">
    <property type="entry name" value="MurE/MurF_N"/>
</dbReference>
<dbReference type="EMBL" id="DSFP01000035">
    <property type="protein sequence ID" value="HEW45912.1"/>
    <property type="molecule type" value="Genomic_DNA"/>
</dbReference>
<dbReference type="GO" id="GO:0051301">
    <property type="term" value="P:cell division"/>
    <property type="evidence" value="ECO:0007669"/>
    <property type="project" value="UniProtKB-KW"/>
</dbReference>
<feature type="binding site" evidence="11">
    <location>
        <position position="174"/>
    </location>
    <ligand>
        <name>UDP-N-acetyl-alpha-D-muramoyl-L-alanyl-D-glutamate</name>
        <dbReference type="ChEBI" id="CHEBI:83900"/>
    </ligand>
</feature>
<evidence type="ECO:0000259" key="15">
    <source>
        <dbReference type="Pfam" id="PF08245"/>
    </source>
</evidence>
<keyword evidence="11" id="KW-0460">Magnesium</keyword>
<dbReference type="GO" id="GO:0004326">
    <property type="term" value="F:tetrahydrofolylpolyglutamate synthase activity"/>
    <property type="evidence" value="ECO:0007669"/>
    <property type="project" value="InterPro"/>
</dbReference>
<evidence type="ECO:0000256" key="3">
    <source>
        <dbReference type="ARBA" id="ARBA00022598"/>
    </source>
</evidence>
<protein>
    <recommendedName>
        <fullName evidence="11">UDP-N-acetylmuramoyl-L-alanyl-D-glutamate--2,6-diaminopimelate ligase</fullName>
        <ecNumber evidence="11">6.3.2.13</ecNumber>
    </recommendedName>
    <alternativeName>
        <fullName evidence="11">Meso-A2pm-adding enzyme</fullName>
    </alternativeName>
    <alternativeName>
        <fullName evidence="11">Meso-diaminopimelate-adding enzyme</fullName>
    </alternativeName>
    <alternativeName>
        <fullName evidence="11">UDP-MurNAc-L-Ala-D-Glu:meso-diaminopimelate ligase</fullName>
    </alternativeName>
    <alternativeName>
        <fullName evidence="11">UDP-MurNAc-tripeptide synthetase</fullName>
    </alternativeName>
    <alternativeName>
        <fullName evidence="11">UDP-N-acetylmuramyl-tripeptide synthetase</fullName>
    </alternativeName>
</protein>
<comment type="function">
    <text evidence="11">Catalyzes the addition of meso-diaminopimelic acid to the nucleotide precursor UDP-N-acetylmuramoyl-L-alanyl-D-glutamate (UMAG) in the biosynthesis of bacterial cell-wall peptidoglycan.</text>
</comment>
<dbReference type="NCBIfam" id="NF001124">
    <property type="entry name" value="PRK00139.1-2"/>
    <property type="match status" value="1"/>
</dbReference>
<keyword evidence="10 11" id="KW-0961">Cell wall biogenesis/degradation</keyword>
<keyword evidence="8 11" id="KW-0573">Peptidoglycan synthesis</keyword>
<feature type="modified residue" description="N6-carboxylysine" evidence="11">
    <location>
        <position position="206"/>
    </location>
</feature>
<dbReference type="NCBIfam" id="TIGR01085">
    <property type="entry name" value="murE"/>
    <property type="match status" value="1"/>
</dbReference>
<feature type="binding site" evidence="11">
    <location>
        <position position="439"/>
    </location>
    <ligand>
        <name>meso-2,6-diaminopimelate</name>
        <dbReference type="ChEBI" id="CHEBI:57791"/>
    </ligand>
</feature>
<gene>
    <name evidence="11" type="primary">murE</name>
    <name evidence="16" type="ORF">ENO47_04480</name>
</gene>
<evidence type="ECO:0000259" key="14">
    <source>
        <dbReference type="Pfam" id="PF02875"/>
    </source>
</evidence>
<evidence type="ECO:0000259" key="13">
    <source>
        <dbReference type="Pfam" id="PF01225"/>
    </source>
</evidence>
<feature type="domain" description="Mur ligase central" evidence="15">
    <location>
        <begin position="94"/>
        <end position="289"/>
    </location>
</feature>
<keyword evidence="6 11" id="KW-0067">ATP-binding</keyword>
<feature type="domain" description="Mur ligase C-terminal" evidence="14">
    <location>
        <begin position="312"/>
        <end position="437"/>
    </location>
</feature>
<name>A0A7C2ZIP6_9AQUI</name>
<dbReference type="InterPro" id="IPR013221">
    <property type="entry name" value="Mur_ligase_cen"/>
</dbReference>
<dbReference type="InterPro" id="IPR018109">
    <property type="entry name" value="Folylpolyglutamate_synth_CS"/>
</dbReference>
<dbReference type="InterPro" id="IPR036565">
    <property type="entry name" value="Mur-like_cat_sf"/>
</dbReference>
<evidence type="ECO:0000256" key="12">
    <source>
        <dbReference type="RuleBase" id="RU004135"/>
    </source>
</evidence>
<feature type="binding site" evidence="11">
    <location>
        <position position="17"/>
    </location>
    <ligand>
        <name>UDP-N-acetyl-alpha-D-muramoyl-L-alanyl-D-glutamate</name>
        <dbReference type="ChEBI" id="CHEBI:83900"/>
    </ligand>
</feature>
<comment type="pathway">
    <text evidence="11 12">Cell wall biogenesis; peptidoglycan biosynthesis.</text>
</comment>
<dbReference type="InterPro" id="IPR000713">
    <property type="entry name" value="Mur_ligase_N"/>
</dbReference>
<feature type="binding site" evidence="11">
    <location>
        <begin position="139"/>
        <end position="140"/>
    </location>
    <ligand>
        <name>UDP-N-acetyl-alpha-D-muramoyl-L-alanyl-D-glutamate</name>
        <dbReference type="ChEBI" id="CHEBI:83900"/>
    </ligand>
</feature>
<dbReference type="GO" id="GO:0005524">
    <property type="term" value="F:ATP binding"/>
    <property type="evidence" value="ECO:0007669"/>
    <property type="project" value="UniProtKB-UniRule"/>
</dbReference>
<dbReference type="PROSITE" id="PS01011">
    <property type="entry name" value="FOLYLPOLYGLU_SYNT_1"/>
    <property type="match status" value="1"/>
</dbReference>
<comment type="similarity">
    <text evidence="1 11">Belongs to the MurCDEF family. MurE subfamily.</text>
</comment>
<comment type="catalytic activity">
    <reaction evidence="11">
        <text>UDP-N-acetyl-alpha-D-muramoyl-L-alanyl-D-glutamate + meso-2,6-diaminopimelate + ATP = UDP-N-acetyl-alpha-D-muramoyl-L-alanyl-gamma-D-glutamyl-meso-2,6-diaminopimelate + ADP + phosphate + H(+)</text>
        <dbReference type="Rhea" id="RHEA:23676"/>
        <dbReference type="ChEBI" id="CHEBI:15378"/>
        <dbReference type="ChEBI" id="CHEBI:30616"/>
        <dbReference type="ChEBI" id="CHEBI:43474"/>
        <dbReference type="ChEBI" id="CHEBI:57791"/>
        <dbReference type="ChEBI" id="CHEBI:83900"/>
        <dbReference type="ChEBI" id="CHEBI:83905"/>
        <dbReference type="ChEBI" id="CHEBI:456216"/>
        <dbReference type="EC" id="6.3.2.13"/>
    </reaction>
</comment>
<evidence type="ECO:0000256" key="5">
    <source>
        <dbReference type="ARBA" id="ARBA00022741"/>
    </source>
</evidence>
<dbReference type="EC" id="6.3.2.13" evidence="11"/>
<feature type="binding site" evidence="11">
    <location>
        <position position="172"/>
    </location>
    <ligand>
        <name>UDP-N-acetyl-alpha-D-muramoyl-L-alanyl-D-glutamate</name>
        <dbReference type="ChEBI" id="CHEBI:83900"/>
    </ligand>
</feature>
<feature type="binding site" evidence="11">
    <location>
        <position position="360"/>
    </location>
    <ligand>
        <name>meso-2,6-diaminopimelate</name>
        <dbReference type="ChEBI" id="CHEBI:57791"/>
    </ligand>
</feature>
<dbReference type="HAMAP" id="MF_00208">
    <property type="entry name" value="MurE"/>
    <property type="match status" value="1"/>
</dbReference>
<dbReference type="GO" id="GO:0009252">
    <property type="term" value="P:peptidoglycan biosynthetic process"/>
    <property type="evidence" value="ECO:0007669"/>
    <property type="project" value="UniProtKB-UniRule"/>
</dbReference>
<feature type="binding site" evidence="11">
    <location>
        <position position="435"/>
    </location>
    <ligand>
        <name>meso-2,6-diaminopimelate</name>
        <dbReference type="ChEBI" id="CHEBI:57791"/>
    </ligand>
</feature>
<feature type="binding site" evidence="11">
    <location>
        <position position="166"/>
    </location>
    <ligand>
        <name>UDP-N-acetyl-alpha-D-muramoyl-L-alanyl-D-glutamate</name>
        <dbReference type="ChEBI" id="CHEBI:83900"/>
    </ligand>
</feature>
<keyword evidence="9 11" id="KW-0131">Cell cycle</keyword>
<evidence type="ECO:0000256" key="7">
    <source>
        <dbReference type="ARBA" id="ARBA00022960"/>
    </source>
</evidence>
<evidence type="ECO:0000313" key="16">
    <source>
        <dbReference type="EMBL" id="HEW45912.1"/>
    </source>
</evidence>
<comment type="PTM">
    <text evidence="11">Carboxylation is probably crucial for Mg(2+) binding and, consequently, for the gamma-phosphate positioning of ATP.</text>
</comment>
<dbReference type="SUPFAM" id="SSF53244">
    <property type="entry name" value="MurD-like peptide ligases, peptide-binding domain"/>
    <property type="match status" value="1"/>
</dbReference>
<dbReference type="Pfam" id="PF01225">
    <property type="entry name" value="Mur_ligase"/>
    <property type="match status" value="1"/>
</dbReference>
<dbReference type="AlphaFoldDB" id="A0A7C2ZIP6"/>
<feature type="short sequence motif" description="Meso-diaminopimelate recognition motif" evidence="11">
    <location>
        <begin position="384"/>
        <end position="387"/>
    </location>
</feature>